<dbReference type="Gene3D" id="3.40.30.10">
    <property type="entry name" value="Glutaredoxin"/>
    <property type="match status" value="1"/>
</dbReference>
<protein>
    <recommendedName>
        <fullName evidence="7">Thiol:disulfide interchange protein</fullName>
    </recommendedName>
</protein>
<comment type="caution">
    <text evidence="11">The sequence shown here is derived from an EMBL/GenBank/DDBJ whole genome shotgun (WGS) entry which is preliminary data.</text>
</comment>
<feature type="disulfide bond" description="Redox-active" evidence="8">
    <location>
        <begin position="60"/>
        <end position="63"/>
    </location>
</feature>
<name>A0A7X4HEV7_9BURK</name>
<comment type="subcellular location">
    <subcellularLocation>
        <location evidence="1 7">Periplasm</location>
    </subcellularLocation>
</comment>
<keyword evidence="3 9" id="KW-0732">Signal</keyword>
<dbReference type="Pfam" id="PF01323">
    <property type="entry name" value="DSBA"/>
    <property type="match status" value="1"/>
</dbReference>
<organism evidence="11 12">
    <name type="scientific">Pseudoduganella aquatica</name>
    <dbReference type="NCBI Taxonomy" id="2660641"/>
    <lineage>
        <taxon>Bacteria</taxon>
        <taxon>Pseudomonadati</taxon>
        <taxon>Pseudomonadota</taxon>
        <taxon>Betaproteobacteria</taxon>
        <taxon>Burkholderiales</taxon>
        <taxon>Oxalobacteraceae</taxon>
        <taxon>Telluria group</taxon>
        <taxon>Pseudoduganella</taxon>
    </lineage>
</organism>
<dbReference type="PANTHER" id="PTHR35891:SF3">
    <property type="entry name" value="THIOL:DISULFIDE INTERCHANGE PROTEIN DSBL"/>
    <property type="match status" value="1"/>
</dbReference>
<comment type="similarity">
    <text evidence="2">Belongs to the thioredoxin family. DsbA subfamily.</text>
</comment>
<keyword evidence="5 7" id="KW-1015">Disulfide bond</keyword>
<dbReference type="InterPro" id="IPR036249">
    <property type="entry name" value="Thioredoxin-like_sf"/>
</dbReference>
<proteinExistence type="inferred from homology"/>
<evidence type="ECO:0000256" key="2">
    <source>
        <dbReference type="ARBA" id="ARBA00005791"/>
    </source>
</evidence>
<evidence type="ECO:0000313" key="11">
    <source>
        <dbReference type="EMBL" id="MYN09981.1"/>
    </source>
</evidence>
<dbReference type="PROSITE" id="PS51352">
    <property type="entry name" value="THIOREDOXIN_2"/>
    <property type="match status" value="1"/>
</dbReference>
<feature type="signal peptide" evidence="9">
    <location>
        <begin position="1"/>
        <end position="23"/>
    </location>
</feature>
<evidence type="ECO:0000256" key="6">
    <source>
        <dbReference type="ARBA" id="ARBA00023284"/>
    </source>
</evidence>
<gene>
    <name evidence="11" type="ORF">GTP77_21920</name>
</gene>
<evidence type="ECO:0000256" key="7">
    <source>
        <dbReference type="PIRNR" id="PIRNR001488"/>
    </source>
</evidence>
<evidence type="ECO:0000256" key="9">
    <source>
        <dbReference type="SAM" id="SignalP"/>
    </source>
</evidence>
<evidence type="ECO:0000259" key="10">
    <source>
        <dbReference type="PROSITE" id="PS51352"/>
    </source>
</evidence>
<dbReference type="EMBL" id="WWCU01000030">
    <property type="protein sequence ID" value="MYN09981.1"/>
    <property type="molecule type" value="Genomic_DNA"/>
</dbReference>
<dbReference type="PIRSF" id="PIRSF001488">
    <property type="entry name" value="Tdi_protein"/>
    <property type="match status" value="1"/>
</dbReference>
<evidence type="ECO:0000256" key="8">
    <source>
        <dbReference type="PIRSR" id="PIRSR001488-1"/>
    </source>
</evidence>
<dbReference type="AlphaFoldDB" id="A0A7X4HEV7"/>
<dbReference type="SUPFAM" id="SSF52833">
    <property type="entry name" value="Thioredoxin-like"/>
    <property type="match status" value="1"/>
</dbReference>
<dbReference type="InterPro" id="IPR001853">
    <property type="entry name" value="DSBA-like_thioredoxin_dom"/>
</dbReference>
<evidence type="ECO:0000256" key="4">
    <source>
        <dbReference type="ARBA" id="ARBA00022764"/>
    </source>
</evidence>
<keyword evidence="4 7" id="KW-0574">Periplasm</keyword>
<feature type="chain" id="PRO_5031507361" description="Thiol:disulfide interchange protein" evidence="9">
    <location>
        <begin position="24"/>
        <end position="225"/>
    </location>
</feature>
<evidence type="ECO:0000256" key="3">
    <source>
        <dbReference type="ARBA" id="ARBA00022729"/>
    </source>
</evidence>
<dbReference type="GO" id="GO:0042597">
    <property type="term" value="C:periplasmic space"/>
    <property type="evidence" value="ECO:0007669"/>
    <property type="project" value="UniProtKB-SubCell"/>
</dbReference>
<evidence type="ECO:0000256" key="5">
    <source>
        <dbReference type="ARBA" id="ARBA00023157"/>
    </source>
</evidence>
<dbReference type="InterPro" id="IPR013766">
    <property type="entry name" value="Thioredoxin_domain"/>
</dbReference>
<dbReference type="InterPro" id="IPR050824">
    <property type="entry name" value="Thiol_disulfide_DsbA"/>
</dbReference>
<dbReference type="CDD" id="cd03019">
    <property type="entry name" value="DsbA_DsbA"/>
    <property type="match status" value="1"/>
</dbReference>
<reference evidence="11 12" key="1">
    <citation type="submission" date="2019-12" db="EMBL/GenBank/DDBJ databases">
        <title>Novel species isolated from a subtropical stream in China.</title>
        <authorList>
            <person name="Lu H."/>
        </authorList>
    </citation>
    <scope>NUCLEOTIDE SEQUENCE [LARGE SCALE GENOMIC DNA]</scope>
    <source>
        <strain evidence="11 12">FT127W</strain>
    </source>
</reference>
<dbReference type="GO" id="GO:0016491">
    <property type="term" value="F:oxidoreductase activity"/>
    <property type="evidence" value="ECO:0007669"/>
    <property type="project" value="InterPro"/>
</dbReference>
<evidence type="ECO:0000313" key="12">
    <source>
        <dbReference type="Proteomes" id="UP000450676"/>
    </source>
</evidence>
<keyword evidence="6" id="KW-0676">Redox-active center</keyword>
<accession>A0A7X4HEV7</accession>
<dbReference type="PANTHER" id="PTHR35891">
    <property type="entry name" value="THIOL:DISULFIDE INTERCHANGE PROTEIN DSBA"/>
    <property type="match status" value="1"/>
</dbReference>
<keyword evidence="12" id="KW-1185">Reference proteome</keyword>
<evidence type="ECO:0000256" key="1">
    <source>
        <dbReference type="ARBA" id="ARBA00004418"/>
    </source>
</evidence>
<sequence length="225" mass="24655">MLKHIVIALGTAAAVFAAASASASPAVPRDGAEYRLLSSPVQVQAQGKKVEVIEFFMYHCPACNMLEPGLAEWVKKQGDAISFRRIHVPHNGAADPEAHLFLTLEALKLDESLHAKVLNTWHVERKRLKSDEDNVEWAVKNGLDKTQFLAAYNSFGVLTRLRNLEKLVGSYRVDGTPTLVINGRYLTSPSIVAEGNPNMPRPSVEAAAFQVMDALVLKAQQELGK</sequence>
<dbReference type="Proteomes" id="UP000450676">
    <property type="component" value="Unassembled WGS sequence"/>
</dbReference>
<dbReference type="InterPro" id="IPR023205">
    <property type="entry name" value="DsbA/DsbL"/>
</dbReference>
<feature type="domain" description="Thioredoxin" evidence="10">
    <location>
        <begin position="7"/>
        <end position="213"/>
    </location>
</feature>